<evidence type="ECO:0000256" key="4">
    <source>
        <dbReference type="ARBA" id="ARBA00023242"/>
    </source>
</evidence>
<dbReference type="GO" id="GO:0005634">
    <property type="term" value="C:nucleus"/>
    <property type="evidence" value="ECO:0007669"/>
    <property type="project" value="TreeGrafter"/>
</dbReference>
<feature type="compositionally biased region" description="Acidic residues" evidence="7">
    <location>
        <begin position="125"/>
        <end position="139"/>
    </location>
</feature>
<dbReference type="EMBL" id="KV784355">
    <property type="protein sequence ID" value="OEU19760.1"/>
    <property type="molecule type" value="Genomic_DNA"/>
</dbReference>
<dbReference type="GO" id="GO:0034477">
    <property type="term" value="P:U6 snRNA 3'-end processing"/>
    <property type="evidence" value="ECO:0007669"/>
    <property type="project" value="InterPro"/>
</dbReference>
<feature type="compositionally biased region" description="Low complexity" evidence="7">
    <location>
        <begin position="105"/>
        <end position="116"/>
    </location>
</feature>
<dbReference type="GO" id="GO:0000175">
    <property type="term" value="F:3'-5'-RNA exonuclease activity"/>
    <property type="evidence" value="ECO:0007669"/>
    <property type="project" value="TreeGrafter"/>
</dbReference>
<keyword evidence="9" id="KW-1185">Reference proteome</keyword>
<name>A0A1E7FNL6_9STRA</name>
<dbReference type="PANTHER" id="PTHR13522:SF3">
    <property type="entry name" value="U6 SNRNA PHOSPHODIESTERASE 1"/>
    <property type="match status" value="1"/>
</dbReference>
<keyword evidence="2" id="KW-0378">Hydrolase</keyword>
<evidence type="ECO:0000256" key="7">
    <source>
        <dbReference type="SAM" id="MobiDB-lite"/>
    </source>
</evidence>
<dbReference type="PANTHER" id="PTHR13522">
    <property type="entry name" value="U6 SNRNA PHOSPHODIESTERASE 1"/>
    <property type="match status" value="1"/>
</dbReference>
<evidence type="ECO:0000256" key="3">
    <source>
        <dbReference type="ARBA" id="ARBA00023239"/>
    </source>
</evidence>
<dbReference type="InParanoid" id="A0A1E7FNL6"/>
<dbReference type="OrthoDB" id="49151at2759"/>
<organism evidence="8 9">
    <name type="scientific">Fragilariopsis cylindrus CCMP1102</name>
    <dbReference type="NCBI Taxonomy" id="635003"/>
    <lineage>
        <taxon>Eukaryota</taxon>
        <taxon>Sar</taxon>
        <taxon>Stramenopiles</taxon>
        <taxon>Ochrophyta</taxon>
        <taxon>Bacillariophyta</taxon>
        <taxon>Bacillariophyceae</taxon>
        <taxon>Bacillariophycidae</taxon>
        <taxon>Bacillariales</taxon>
        <taxon>Bacillariaceae</taxon>
        <taxon>Fragilariopsis</taxon>
    </lineage>
</organism>
<protein>
    <recommendedName>
        <fullName evidence="5">U6 snRNA phosphodiesterase 1</fullName>
    </recommendedName>
    <alternativeName>
        <fullName evidence="6">3'-5' RNA exonuclease USB1</fullName>
    </alternativeName>
</protein>
<dbReference type="Gene3D" id="3.90.1140.10">
    <property type="entry name" value="Cyclic phosphodiesterase"/>
    <property type="match status" value="1"/>
</dbReference>
<proteinExistence type="predicted"/>
<gene>
    <name evidence="8" type="ORF">FRACYDRAFT_268083</name>
</gene>
<accession>A0A1E7FNL6</accession>
<evidence type="ECO:0000256" key="1">
    <source>
        <dbReference type="ARBA" id="ARBA00022722"/>
    </source>
</evidence>
<evidence type="ECO:0000256" key="5">
    <source>
        <dbReference type="ARBA" id="ARBA00029543"/>
    </source>
</evidence>
<feature type="region of interest" description="Disordered" evidence="7">
    <location>
        <begin position="75"/>
        <end position="139"/>
    </location>
</feature>
<evidence type="ECO:0000256" key="6">
    <source>
        <dbReference type="ARBA" id="ARBA00030030"/>
    </source>
</evidence>
<reference evidence="8 9" key="1">
    <citation type="submission" date="2016-09" db="EMBL/GenBank/DDBJ databases">
        <title>Extensive genetic diversity and differential bi-allelic expression allows diatom success in the polar Southern Ocean.</title>
        <authorList>
            <consortium name="DOE Joint Genome Institute"/>
            <person name="Mock T."/>
            <person name="Otillar R.P."/>
            <person name="Strauss J."/>
            <person name="Dupont C."/>
            <person name="Frickenhaus S."/>
            <person name="Maumus F."/>
            <person name="Mcmullan M."/>
            <person name="Sanges R."/>
            <person name="Schmutz J."/>
            <person name="Toseland A."/>
            <person name="Valas R."/>
            <person name="Veluchamy A."/>
            <person name="Ward B.J."/>
            <person name="Allen A."/>
            <person name="Barry K."/>
            <person name="Falciatore A."/>
            <person name="Ferrante M."/>
            <person name="Fortunato A.E."/>
            <person name="Gloeckner G."/>
            <person name="Gruber A."/>
            <person name="Hipkin R."/>
            <person name="Janech M."/>
            <person name="Kroth P."/>
            <person name="Leese F."/>
            <person name="Lindquist E."/>
            <person name="Lyon B.R."/>
            <person name="Martin J."/>
            <person name="Mayer C."/>
            <person name="Parker M."/>
            <person name="Quesneville H."/>
            <person name="Raymond J."/>
            <person name="Uhlig C."/>
            <person name="Valentin K.U."/>
            <person name="Worden A.Z."/>
            <person name="Armbrust E.V."/>
            <person name="Bowler C."/>
            <person name="Green B."/>
            <person name="Moulton V."/>
            <person name="Van Oosterhout C."/>
            <person name="Grigoriev I."/>
        </authorList>
    </citation>
    <scope>NUCLEOTIDE SEQUENCE [LARGE SCALE GENOMIC DNA]</scope>
    <source>
        <strain evidence="8 9">CCMP1102</strain>
    </source>
</reference>
<dbReference type="Pfam" id="PF09749">
    <property type="entry name" value="HVSL"/>
    <property type="match status" value="1"/>
</dbReference>
<evidence type="ECO:0000313" key="9">
    <source>
        <dbReference type="Proteomes" id="UP000095751"/>
    </source>
</evidence>
<sequence length="167" mass="19016">MNLYVDIDEIVLMNDEKTRSFWCWNVYPNATLRRLLAHVDAVLKTYNQPIYYRPARFHVSVASFPGNILEKLADNNNDDDDVLDKDRKRCQKKNRNNDFSRSAVTTTTKTTTTTSTNDSCADKGNDDDESSESSSSFDDESIVAPVHELLCTFGTTKTFIVKLRNDS</sequence>
<dbReference type="Proteomes" id="UP000095751">
    <property type="component" value="Unassembled WGS sequence"/>
</dbReference>
<dbReference type="AlphaFoldDB" id="A0A1E7FNL6"/>
<dbReference type="InterPro" id="IPR027521">
    <property type="entry name" value="Usb1"/>
</dbReference>
<keyword evidence="4" id="KW-0539">Nucleus</keyword>
<dbReference type="KEGG" id="fcy:FRACYDRAFT_268083"/>
<evidence type="ECO:0000256" key="2">
    <source>
        <dbReference type="ARBA" id="ARBA00022801"/>
    </source>
</evidence>
<keyword evidence="1" id="KW-0540">Nuclease</keyword>
<evidence type="ECO:0000313" key="8">
    <source>
        <dbReference type="EMBL" id="OEU19760.1"/>
    </source>
</evidence>
<keyword evidence="3" id="KW-0456">Lyase</keyword>
<dbReference type="GO" id="GO:0016829">
    <property type="term" value="F:lyase activity"/>
    <property type="evidence" value="ECO:0007669"/>
    <property type="project" value="UniProtKB-KW"/>
</dbReference>